<keyword evidence="4 6" id="KW-0808">Transferase</keyword>
<comment type="caution">
    <text evidence="8">The sequence shown here is derived from an EMBL/GenBank/DDBJ whole genome shotgun (WGS) entry which is preliminary data.</text>
</comment>
<dbReference type="InterPro" id="IPR004838">
    <property type="entry name" value="NHTrfase_class1_PyrdxlP-BS"/>
</dbReference>
<keyword evidence="3 6" id="KW-0032">Aminotransferase</keyword>
<evidence type="ECO:0000313" key="8">
    <source>
        <dbReference type="EMBL" id="MFK2825567.1"/>
    </source>
</evidence>
<feature type="domain" description="Aminotransferase class I/classII large" evidence="7">
    <location>
        <begin position="29"/>
        <end position="376"/>
    </location>
</feature>
<evidence type="ECO:0000256" key="6">
    <source>
        <dbReference type="RuleBase" id="RU000481"/>
    </source>
</evidence>
<protein>
    <recommendedName>
        <fullName evidence="6">Aminotransferase</fullName>
        <ecNumber evidence="6">2.6.1.-</ecNumber>
    </recommendedName>
</protein>
<dbReference type="InterPro" id="IPR004839">
    <property type="entry name" value="Aminotransferase_I/II_large"/>
</dbReference>
<evidence type="ECO:0000313" key="9">
    <source>
        <dbReference type="Proteomes" id="UP001619911"/>
    </source>
</evidence>
<proteinExistence type="inferred from homology"/>
<keyword evidence="5" id="KW-0663">Pyridoxal phosphate</keyword>
<dbReference type="SUPFAM" id="SSF53383">
    <property type="entry name" value="PLP-dependent transferases"/>
    <property type="match status" value="1"/>
</dbReference>
<evidence type="ECO:0000256" key="1">
    <source>
        <dbReference type="ARBA" id="ARBA00001933"/>
    </source>
</evidence>
<dbReference type="Gene3D" id="3.40.640.10">
    <property type="entry name" value="Type I PLP-dependent aspartate aminotransferase-like (Major domain)"/>
    <property type="match status" value="1"/>
</dbReference>
<evidence type="ECO:0000259" key="7">
    <source>
        <dbReference type="Pfam" id="PF00155"/>
    </source>
</evidence>
<dbReference type="PANTHER" id="PTHR46383">
    <property type="entry name" value="ASPARTATE AMINOTRANSFERASE"/>
    <property type="match status" value="1"/>
</dbReference>
<dbReference type="RefSeq" id="WP_404316274.1">
    <property type="nucleotide sequence ID" value="NZ_JAUIYO010000004.1"/>
</dbReference>
<evidence type="ECO:0000256" key="3">
    <source>
        <dbReference type="ARBA" id="ARBA00022576"/>
    </source>
</evidence>
<dbReference type="Proteomes" id="UP001619911">
    <property type="component" value="Unassembled WGS sequence"/>
</dbReference>
<dbReference type="NCBIfam" id="NF005817">
    <property type="entry name" value="PRK07683.1"/>
    <property type="match status" value="1"/>
</dbReference>
<organism evidence="8 9">
    <name type="scientific">Bacillus lumedeiriae</name>
    <dbReference type="NCBI Taxonomy" id="3058829"/>
    <lineage>
        <taxon>Bacteria</taxon>
        <taxon>Bacillati</taxon>
        <taxon>Bacillota</taxon>
        <taxon>Bacilli</taxon>
        <taxon>Bacillales</taxon>
        <taxon>Bacillaceae</taxon>
        <taxon>Bacillus</taxon>
    </lineage>
</organism>
<sequence>MNHLLNKTLTNIKISAIREIGNKVANDPSIINFTIGQPDFVTPDSILEAGKRAIEARKTGYTHNSGVLELRQAAADFVQRHYQLNYRPEDEVLITNGASEALDIAFRAILEPGDEVILPAPVYPGYEPLIRMCYATPVFVDTRKNNFKISAKLIEENLTEKTKCVILPYPSNPTGAILEAHELEEIANLLRGKDVFIISDEIYSELTYGLQHISIASYPEMKEQCIVINGLSKSHAMTGWRIGYTLAPAYITEEMFKAHAFNCVCASSVSQYAAIEALNHDLPEVEEMRQQYEKRRNYTYQRIMDMGLEAIKPDGAFYLFVSIEKTGLSSNEFINQLVDEVKVAVIPGYGFSEYGEGYIRISYACSMENLEEGMNRMQKFVQPLLEKVLEEAE</sequence>
<evidence type="ECO:0000256" key="5">
    <source>
        <dbReference type="ARBA" id="ARBA00022898"/>
    </source>
</evidence>
<dbReference type="InterPro" id="IPR050596">
    <property type="entry name" value="AspAT/PAT-like"/>
</dbReference>
<dbReference type="EC" id="2.6.1.-" evidence="6"/>
<dbReference type="PANTHER" id="PTHR46383:SF4">
    <property type="entry name" value="AMINOTRANSFERASE"/>
    <property type="match status" value="1"/>
</dbReference>
<comment type="cofactor">
    <cofactor evidence="1 6">
        <name>pyridoxal 5'-phosphate</name>
        <dbReference type="ChEBI" id="CHEBI:597326"/>
    </cofactor>
</comment>
<evidence type="ECO:0000256" key="2">
    <source>
        <dbReference type="ARBA" id="ARBA00007441"/>
    </source>
</evidence>
<dbReference type="CDD" id="cd00609">
    <property type="entry name" value="AAT_like"/>
    <property type="match status" value="1"/>
</dbReference>
<dbReference type="Gene3D" id="3.90.1150.10">
    <property type="entry name" value="Aspartate Aminotransferase, domain 1"/>
    <property type="match status" value="1"/>
</dbReference>
<comment type="similarity">
    <text evidence="2 6">Belongs to the class-I pyridoxal-phosphate-dependent aminotransferase family.</text>
</comment>
<accession>A0ABW8I7T3</accession>
<dbReference type="InterPro" id="IPR015424">
    <property type="entry name" value="PyrdxlP-dep_Trfase"/>
</dbReference>
<gene>
    <name evidence="8" type="ORF">QYG89_07735</name>
</gene>
<dbReference type="GO" id="GO:0008483">
    <property type="term" value="F:transaminase activity"/>
    <property type="evidence" value="ECO:0007669"/>
    <property type="project" value="UniProtKB-KW"/>
</dbReference>
<dbReference type="InterPro" id="IPR015422">
    <property type="entry name" value="PyrdxlP-dep_Trfase_small"/>
</dbReference>
<name>A0ABW8I7T3_9BACI</name>
<dbReference type="Pfam" id="PF00155">
    <property type="entry name" value="Aminotran_1_2"/>
    <property type="match status" value="1"/>
</dbReference>
<dbReference type="InterPro" id="IPR015421">
    <property type="entry name" value="PyrdxlP-dep_Trfase_major"/>
</dbReference>
<dbReference type="EMBL" id="JAUIYO010000004">
    <property type="protein sequence ID" value="MFK2825567.1"/>
    <property type="molecule type" value="Genomic_DNA"/>
</dbReference>
<evidence type="ECO:0000256" key="4">
    <source>
        <dbReference type="ARBA" id="ARBA00022679"/>
    </source>
</evidence>
<keyword evidence="9" id="KW-1185">Reference proteome</keyword>
<dbReference type="PROSITE" id="PS00105">
    <property type="entry name" value="AA_TRANSFER_CLASS_1"/>
    <property type="match status" value="1"/>
</dbReference>
<reference evidence="8 9" key="1">
    <citation type="submission" date="2023-07" db="EMBL/GenBank/DDBJ databases">
        <title>Bacillus lucianemedeirus sp. nov, a new species isolated from an immunobiological production facility.</title>
        <authorList>
            <person name="Costa L.V."/>
            <person name="Miranda R.V.S.L."/>
            <person name="Brandao M.L.L."/>
            <person name="Reis C.M.F."/>
            <person name="Frazao A.M."/>
            <person name="Cruz F.V."/>
            <person name="Baio P.V.P."/>
            <person name="Veras J.F.C."/>
            <person name="Ramos J.N."/>
            <person name="Vieira V."/>
        </authorList>
    </citation>
    <scope>NUCLEOTIDE SEQUENCE [LARGE SCALE GENOMIC DNA]</scope>
    <source>
        <strain evidence="8 9">B190/17</strain>
    </source>
</reference>